<dbReference type="InterPro" id="IPR053270">
    <property type="entry name" value="Fv1_restriction_factor"/>
</dbReference>
<dbReference type="PANTHER" id="PTHR48195:SF1">
    <property type="entry name" value="RIKEN CDNA 2410002F23 GENE"/>
    <property type="match status" value="1"/>
</dbReference>
<accession>A0AAV7M3X7</accession>
<evidence type="ECO:0000256" key="1">
    <source>
        <dbReference type="SAM" id="MobiDB-lite"/>
    </source>
</evidence>
<keyword evidence="3" id="KW-1185">Reference proteome</keyword>
<feature type="region of interest" description="Disordered" evidence="1">
    <location>
        <begin position="214"/>
        <end position="234"/>
    </location>
</feature>
<dbReference type="EMBL" id="JANPWB010000014">
    <property type="protein sequence ID" value="KAJ1097510.1"/>
    <property type="molecule type" value="Genomic_DNA"/>
</dbReference>
<dbReference type="GO" id="GO:0009615">
    <property type="term" value="P:response to virus"/>
    <property type="evidence" value="ECO:0007669"/>
    <property type="project" value="TreeGrafter"/>
</dbReference>
<proteinExistence type="predicted"/>
<organism evidence="2 3">
    <name type="scientific">Pleurodeles waltl</name>
    <name type="common">Iberian ribbed newt</name>
    <dbReference type="NCBI Taxonomy" id="8319"/>
    <lineage>
        <taxon>Eukaryota</taxon>
        <taxon>Metazoa</taxon>
        <taxon>Chordata</taxon>
        <taxon>Craniata</taxon>
        <taxon>Vertebrata</taxon>
        <taxon>Euteleostomi</taxon>
        <taxon>Amphibia</taxon>
        <taxon>Batrachia</taxon>
        <taxon>Caudata</taxon>
        <taxon>Salamandroidea</taxon>
        <taxon>Salamandridae</taxon>
        <taxon>Pleurodelinae</taxon>
        <taxon>Pleurodeles</taxon>
    </lineage>
</organism>
<sequence>MPLWGRKKSEAESGRQHGAEARSIPGWLATDPFSGVAGLLNRWAAPVVWEALDEKVTPLLVEDAVESVKLRGAKLELKAAGQVGWLFLSALCMVYRNTLTQDAEIIKLRDEIAALQERQLLMKETIESAVTLGDQMEARCTTLAVRVAKQKSRQKPKMPSTVQVRALIRKQKSRQKPKIPLTVQVRALVRKENWDPHTWEDEVEVHVTELGGVEHGEGRVGETEGEKGANGGQLQNSCLVRDYTQSELLQRTRMFRQMPAEPLFKWLVRLWDTGAKDALQNPFTLGPITEGDPFELEMIVQDDVDNVVMWSLWQRQEKKRVPQDWALVEIERITDDRPVTLKTWVPLLENQRKKKVSALLGVQIENVNTYERLKSVVSSLAVQELSNKIKIIKNKKSCACTMIDQVARGCTVVVCHNKNKSHIRKLSSRLHSLQLLRAFCIMHLLP</sequence>
<reference evidence="2" key="1">
    <citation type="journal article" date="2022" name="bioRxiv">
        <title>Sequencing and chromosome-scale assembly of the giantPleurodeles waltlgenome.</title>
        <authorList>
            <person name="Brown T."/>
            <person name="Elewa A."/>
            <person name="Iarovenko S."/>
            <person name="Subramanian E."/>
            <person name="Araus A.J."/>
            <person name="Petzold A."/>
            <person name="Susuki M."/>
            <person name="Suzuki K.-i.T."/>
            <person name="Hayashi T."/>
            <person name="Toyoda A."/>
            <person name="Oliveira C."/>
            <person name="Osipova E."/>
            <person name="Leigh N.D."/>
            <person name="Simon A."/>
            <person name="Yun M.H."/>
        </authorList>
    </citation>
    <scope>NUCLEOTIDE SEQUENCE</scope>
    <source>
        <strain evidence="2">20211129_DDA</strain>
        <tissue evidence="2">Liver</tissue>
    </source>
</reference>
<name>A0AAV7M3X7_PLEWA</name>
<gene>
    <name evidence="2" type="ORF">NDU88_002628</name>
</gene>
<dbReference type="AlphaFoldDB" id="A0AAV7M3X7"/>
<evidence type="ECO:0000313" key="3">
    <source>
        <dbReference type="Proteomes" id="UP001066276"/>
    </source>
</evidence>
<dbReference type="GO" id="GO:0005794">
    <property type="term" value="C:Golgi apparatus"/>
    <property type="evidence" value="ECO:0007669"/>
    <property type="project" value="TreeGrafter"/>
</dbReference>
<feature type="compositionally biased region" description="Basic and acidic residues" evidence="1">
    <location>
        <begin position="214"/>
        <end position="227"/>
    </location>
</feature>
<comment type="caution">
    <text evidence="2">The sequence shown here is derived from an EMBL/GenBank/DDBJ whole genome shotgun (WGS) entry which is preliminary data.</text>
</comment>
<dbReference type="PANTHER" id="PTHR48195">
    <property type="entry name" value="FRIEND VIRUS SUSCEPTIBILITY PROTEIN 1"/>
    <property type="match status" value="1"/>
</dbReference>
<dbReference type="Proteomes" id="UP001066276">
    <property type="component" value="Chromosome 10"/>
</dbReference>
<protein>
    <submittedName>
        <fullName evidence="2">Uncharacterized protein</fullName>
    </submittedName>
</protein>
<evidence type="ECO:0000313" key="2">
    <source>
        <dbReference type="EMBL" id="KAJ1097510.1"/>
    </source>
</evidence>